<proteinExistence type="predicted"/>
<dbReference type="InterPro" id="IPR050177">
    <property type="entry name" value="Lipid_A_modif_metabolic_enz"/>
</dbReference>
<keyword evidence="3" id="KW-1185">Reference proteome</keyword>
<comment type="caution">
    <text evidence="2">The sequence shown here is derived from an EMBL/GenBank/DDBJ whole genome shotgun (WGS) entry which is preliminary data.</text>
</comment>
<evidence type="ECO:0000313" key="3">
    <source>
        <dbReference type="Proteomes" id="UP000649799"/>
    </source>
</evidence>
<evidence type="ECO:0000259" key="1">
    <source>
        <dbReference type="Pfam" id="PF01370"/>
    </source>
</evidence>
<feature type="domain" description="NAD-dependent epimerase/dehydratase" evidence="1">
    <location>
        <begin position="3"/>
        <end position="242"/>
    </location>
</feature>
<dbReference type="Gene3D" id="3.40.50.720">
    <property type="entry name" value="NAD(P)-binding Rossmann-like Domain"/>
    <property type="match status" value="1"/>
</dbReference>
<protein>
    <submittedName>
        <fullName evidence="2">SDR family oxidoreductase</fullName>
    </submittedName>
</protein>
<dbReference type="Pfam" id="PF01370">
    <property type="entry name" value="Epimerase"/>
    <property type="match status" value="1"/>
</dbReference>
<dbReference type="CDD" id="cd08946">
    <property type="entry name" value="SDR_e"/>
    <property type="match status" value="1"/>
</dbReference>
<dbReference type="InterPro" id="IPR001509">
    <property type="entry name" value="Epimerase_deHydtase"/>
</dbReference>
<gene>
    <name evidence="2" type="ORF">G9Q97_01430</name>
</gene>
<dbReference type="PANTHER" id="PTHR43245">
    <property type="entry name" value="BIFUNCTIONAL POLYMYXIN RESISTANCE PROTEIN ARNA"/>
    <property type="match status" value="1"/>
</dbReference>
<name>A0ABX0H106_9BACT</name>
<dbReference type="InterPro" id="IPR036291">
    <property type="entry name" value="NAD(P)-bd_dom_sf"/>
</dbReference>
<accession>A0ABX0H106</accession>
<organism evidence="2 3">
    <name type="scientific">Cyclobacterium plantarum</name>
    <dbReference type="NCBI Taxonomy" id="2716263"/>
    <lineage>
        <taxon>Bacteria</taxon>
        <taxon>Pseudomonadati</taxon>
        <taxon>Bacteroidota</taxon>
        <taxon>Cytophagia</taxon>
        <taxon>Cytophagales</taxon>
        <taxon>Cyclobacteriaceae</taxon>
        <taxon>Cyclobacterium</taxon>
    </lineage>
</organism>
<dbReference type="RefSeq" id="WP_166142410.1">
    <property type="nucleotide sequence ID" value="NZ_JAANYN010000001.1"/>
</dbReference>
<dbReference type="SUPFAM" id="SSF51735">
    <property type="entry name" value="NAD(P)-binding Rossmann-fold domains"/>
    <property type="match status" value="1"/>
</dbReference>
<sequence length="354" mass="39724">MNILIAGNMGYIGPVLVQHLKNNYPDSRIIGFDIGYFSHCLTTTGPLPEIMIDKQVFGDIRHFPDELLEGIDVVINLAAISNDPMGKTFEDITLEINYRSCINLAKKARQAGVKHFVYASSCSMYGAADDFPKTEEATLNPLTAYARSKVFAEKDLQALARENFLITCLRFSTACGFSPRLRLDLVLNDFVAGAITSKKINILSDGTPWRAMIHVKDMSRAIEWASIRARENGGTFVAVNVGSNAWNHQIKTVALEVQKLIPETQVSLNEDAPADKRSYRVNFSKFEQLAPDFQPHFNLERTIKDLQEGLTGIGFNDPHFRESSLIRLKVLNRFQQKRILDQDLSWLPIAASKT</sequence>
<dbReference type="PANTHER" id="PTHR43245:SF23">
    <property type="entry name" value="NAD(P)-BINDING DOMAIN-CONTAINING PROTEIN"/>
    <property type="match status" value="1"/>
</dbReference>
<evidence type="ECO:0000313" key="2">
    <source>
        <dbReference type="EMBL" id="NHE55470.1"/>
    </source>
</evidence>
<dbReference type="Proteomes" id="UP000649799">
    <property type="component" value="Unassembled WGS sequence"/>
</dbReference>
<dbReference type="EMBL" id="JAANYN010000001">
    <property type="protein sequence ID" value="NHE55470.1"/>
    <property type="molecule type" value="Genomic_DNA"/>
</dbReference>
<reference evidence="2 3" key="1">
    <citation type="submission" date="2020-03" db="EMBL/GenBank/DDBJ databases">
        <title>Cyclobacterium plantarum sp. nov., a marine bacterium isolated from a coastal-marine wetland.</title>
        <authorList>
            <person name="Sanchez-Porro C."/>
            <person name="Ventosa A."/>
            <person name="Amoozegar M."/>
        </authorList>
    </citation>
    <scope>NUCLEOTIDE SEQUENCE [LARGE SCALE GENOMIC DNA]</scope>
    <source>
        <strain evidence="2 3">GBPx2</strain>
    </source>
</reference>